<accession>A0A8H4VU65</accession>
<dbReference type="CDD" id="cd10910">
    <property type="entry name" value="PIN_limkain_b1_N_like"/>
    <property type="match status" value="1"/>
</dbReference>
<feature type="compositionally biased region" description="Polar residues" evidence="1">
    <location>
        <begin position="168"/>
        <end position="203"/>
    </location>
</feature>
<feature type="region of interest" description="Disordered" evidence="1">
    <location>
        <begin position="251"/>
        <end position="276"/>
    </location>
</feature>
<evidence type="ECO:0000259" key="2">
    <source>
        <dbReference type="Pfam" id="PF01936"/>
    </source>
</evidence>
<evidence type="ECO:0000259" key="3">
    <source>
        <dbReference type="Pfam" id="PF10441"/>
    </source>
</evidence>
<dbReference type="InterPro" id="IPR021139">
    <property type="entry name" value="NYN"/>
</dbReference>
<reference evidence="4 5" key="1">
    <citation type="submission" date="2019-12" db="EMBL/GenBank/DDBJ databases">
        <authorList>
            <person name="Floudas D."/>
            <person name="Bentzer J."/>
            <person name="Ahren D."/>
            <person name="Johansson T."/>
            <person name="Persson P."/>
            <person name="Tunlid A."/>
        </authorList>
    </citation>
    <scope>NUCLEOTIDE SEQUENCE [LARGE SCALE GENOMIC DNA]</scope>
    <source>
        <strain evidence="4 5">CBS 102.39</strain>
    </source>
</reference>
<sequence length="2361" mass="261034">MVKNCPVPFNVSGYAIVSNICALALAYGTVKSLKAYLGIAEQTFVPRAVALRSELQSSGVSLVDCPHNGRKDVADKMIMIDMLAHAIDNPAPSTVMIITGDRDFAYAMSILKLRRYRVVLVTLNNAHPSLTSQASQCYDWNTEILDPVAMPGKGIKSSLSVAEGSIPDKNSTSSKAAMPTNNAASTLHRPQSSPQDTVIANSSHDNDTNDFDAQLEDVQLDPEQEANEPSSISREDIEDLIQNIRRLSSVRRVRSGSKPQDSRITGQKNAMSTERGTAVNQKLPLVAESSQSKASSCRNIGNGWHDSVGSAPLGVPPSVDLPKDQPTYPPAFLQRPASAPGLIPFSVDNLEDVTPAAPTLAASSYNSISPLIASDKPCSPLKNGSTFNNTVTSSQSISSPTPHKSPPVHSSPSILPNDTTPGMQISMGQATTFSPSTANEWAPVVPDELKILVRALLRYKTKGTLRPLRSVLAGEVSQNNTFKKAGVEKFRDYIRLAQQRGLIDVGGQERESWIALKPKFYNSRVEITSRYLTTSSVVYCAAEVEPPMAPARSFQSAQDFVRALRAPSDPPVAGGPLKIEIAQNAWTDSSFYVPNKAEIISEWILTKFLKEKAKDICTFRAENPVFDTRYWNLLHSLNTPTEGSTKGWDIKQRNVWLTPLFNRVPLAPVVIAFLNAYNTLDEGQRSELSTSVNACLSTLWPLSAQKMGTEMLQDCYGAVLSVLSSSSSPLNTCMAKLGSMISASYRLALTNSSNKKKLYQTFLNSHLRNWMQSLSFGYLPEQQPFSDVVLESGIETLFNLDVLRQTNDQKTEPPFLEHLRKLLASGRDPVYKALPRLYSSYVNSIKKHRGALFSQGSQSQPGAALEEFHEAALRLFTSMLALVDHNDQDALSWMTRLSLLQTVDQENLFDRHQMEAQMTLNQLVDLIIIALNDAWKDAYLECTTIAIQCLSTIARIDYDLMLPLMPRILPFFLQISLPSEQHFAFLEILLSYHTKTRTLGVLVQNLFAALSSPTQYPQGPTQRYQLSFSSPVMHNFFMARLSKALLRFLTESQCVHLVEFVSNTLKTSWDTFYSNIRQNNSDSDEKPRKRRKTDTDVGGQDVETVAVVHSLMCRLASAVLSSLPISSLSSESLASVRQALENFRAGAIHTAISKCLRVLKKQDAKNLWPTEIVTVAALRLYYALSISRNLSLSVACDEKLIGKFTELLASEEVLPELTLELYRTLLYNMAVGNPTEHELIFDRLLSYLESNFSPADVRWSGDNHHLTKGESGRAEASVAILYMIIERWLPQLDRLASQTQLEGSLKLLLSVKVNPVRVTTQQIQPEQLLMQLLHSAQFWEFHNIRNVFLAMLDKAIASINSSELQSGKPSTVQNASIYRYLLFFPLEYFSSQILNDMVKHAVAVDVCLSGLESPVDSEVIEALIIIRGFLKRAHAYIGSVDQEQGEESSEFLIHLLKSTPGEVELATAFTRATLDLVELYLLKLLKVAKKNRTNAIIEFLGTFSADLFSVSTDFFSLGFSRLVELVEREFPAAGLPDDVVSTLTKLQEDITSAIIPRVNKLATEKIPKEMVAASAKLISGWRSLLSLRKWLSPSNDSTDGMPLIGEKIVVQLMPALKVQDDSRTPDLDEFCVNTFAILLQELDSLPSTQHSAHLDIVMTSYIYFSQVFSLTSRQILDSHLIKSCRKLIIEDYVYLTTFVADSLSCHNELSSQHLLHLVHLASLVLHEHPTHSLVHVQKFTTRCLNIFNNDPIFVQGPVELREEVLKLLSKHCSDQQTALRLQDAAAIWLLLSKYLAPSLVHDQVTTTTIFHEIVSILSSLVRLRRDLVTHALPHLGMLLRQLLFCMRACRPNLGAKQTNMIMNTQPRWINSTQALGPEEAKMLGRLLEGLLTKTTVRFLASSSSGPENQKAESLAKPFSKHAAYVLEAYIESMNDPLCVLSLDVRKELQAGVFALCSMISEHSRDALMASALDAGGKVILKTLWREYDKQNLAASKTVLAYGISSRRRFATVSPSILGPAPPPGPPPIFNKSVVESTDPTPPLLDKRILLAAERNLQHPSIYEIINQYVANSGNVVDVSLPYESRPVESRRLNILNKAESCRNVVTVAHCVQTDMEHKITLSSGFALNVGEGESKGDETMIVTCAHTLEEASNLSCLVRVSWTMSYSVGQIRHSPILLSTASDTSKRHTGTFILTGSSDSLKVYPVSKVVSALPRSDLLLLSCPLPQGAVNTLPISPYPAHRDTAIDAHFVSHDKPKEPGWAPWVGDTWGKWHEGRVLGYRDFAGRETEPGTYDALSHLLFTPLPTAGSSGGPILDKDSGAVIGVMLGTRMDNRVEGVRGWGVPSEAIFEMFALPGLEGKK</sequence>
<protein>
    <recommendedName>
        <fullName evidence="6">NYN domain-containing protein</fullName>
    </recommendedName>
</protein>
<feature type="domain" description="NYN" evidence="2">
    <location>
        <begin position="2"/>
        <end position="138"/>
    </location>
</feature>
<dbReference type="InterPro" id="IPR009003">
    <property type="entry name" value="Peptidase_S1_PA"/>
</dbReference>
<feature type="compositionally biased region" description="Low complexity" evidence="1">
    <location>
        <begin position="398"/>
        <end position="413"/>
    </location>
</feature>
<feature type="compositionally biased region" description="Polar residues" evidence="1">
    <location>
        <begin position="258"/>
        <end position="276"/>
    </location>
</feature>
<dbReference type="PANTHER" id="PTHR14379">
    <property type="entry name" value="LIMKAIN B LKAP"/>
    <property type="match status" value="1"/>
</dbReference>
<dbReference type="Gene3D" id="3.40.50.1010">
    <property type="entry name" value="5'-nuclease"/>
    <property type="match status" value="1"/>
</dbReference>
<dbReference type="InterPro" id="IPR018849">
    <property type="entry name" value="Urb2/Npa2_C"/>
</dbReference>
<dbReference type="GO" id="GO:1905762">
    <property type="term" value="F:CCR4-NOT complex binding"/>
    <property type="evidence" value="ECO:0007669"/>
    <property type="project" value="TreeGrafter"/>
</dbReference>
<dbReference type="Pfam" id="PF01936">
    <property type="entry name" value="NYN"/>
    <property type="match status" value="1"/>
</dbReference>
<dbReference type="InterPro" id="IPR024768">
    <property type="entry name" value="Marf1"/>
</dbReference>
<dbReference type="EMBL" id="JAACJL010000001">
    <property type="protein sequence ID" value="KAF4622856.1"/>
    <property type="molecule type" value="Genomic_DNA"/>
</dbReference>
<name>A0A8H4VU65_9AGAR</name>
<evidence type="ECO:0000313" key="4">
    <source>
        <dbReference type="EMBL" id="KAF4622856.1"/>
    </source>
</evidence>
<dbReference type="Proteomes" id="UP000521872">
    <property type="component" value="Unassembled WGS sequence"/>
</dbReference>
<dbReference type="Pfam" id="PF10441">
    <property type="entry name" value="Urb2"/>
    <property type="match status" value="1"/>
</dbReference>
<keyword evidence="5" id="KW-1185">Reference proteome</keyword>
<dbReference type="GO" id="GO:0005777">
    <property type="term" value="C:peroxisome"/>
    <property type="evidence" value="ECO:0007669"/>
    <property type="project" value="InterPro"/>
</dbReference>
<feature type="compositionally biased region" description="Polar residues" evidence="1">
    <location>
        <begin position="383"/>
        <end position="397"/>
    </location>
</feature>
<dbReference type="Pfam" id="PF13365">
    <property type="entry name" value="Trypsin_2"/>
    <property type="match status" value="1"/>
</dbReference>
<dbReference type="SUPFAM" id="SSF50494">
    <property type="entry name" value="Trypsin-like serine proteases"/>
    <property type="match status" value="1"/>
</dbReference>
<evidence type="ECO:0000256" key="1">
    <source>
        <dbReference type="SAM" id="MobiDB-lite"/>
    </source>
</evidence>
<evidence type="ECO:0000313" key="5">
    <source>
        <dbReference type="Proteomes" id="UP000521872"/>
    </source>
</evidence>
<feature type="domain" description="Nucleolar 27S pre-rRNA processing Urb2/Npa2 C-terminal" evidence="3">
    <location>
        <begin position="1763"/>
        <end position="1989"/>
    </location>
</feature>
<feature type="region of interest" description="Disordered" evidence="1">
    <location>
        <begin position="383"/>
        <end position="413"/>
    </location>
</feature>
<comment type="caution">
    <text evidence="4">The sequence shown here is derived from an EMBL/GenBank/DDBJ whole genome shotgun (WGS) entry which is preliminary data.</text>
</comment>
<organism evidence="4 5">
    <name type="scientific">Agrocybe pediades</name>
    <dbReference type="NCBI Taxonomy" id="84607"/>
    <lineage>
        <taxon>Eukaryota</taxon>
        <taxon>Fungi</taxon>
        <taxon>Dikarya</taxon>
        <taxon>Basidiomycota</taxon>
        <taxon>Agaricomycotina</taxon>
        <taxon>Agaricomycetes</taxon>
        <taxon>Agaricomycetidae</taxon>
        <taxon>Agaricales</taxon>
        <taxon>Agaricineae</taxon>
        <taxon>Strophariaceae</taxon>
        <taxon>Agrocybe</taxon>
    </lineage>
</organism>
<dbReference type="PANTHER" id="PTHR14379:SF3">
    <property type="entry name" value="MEIOSIS REGULATOR AND MRNA STABILITY FACTOR 1"/>
    <property type="match status" value="1"/>
</dbReference>
<dbReference type="GO" id="GO:0010468">
    <property type="term" value="P:regulation of gene expression"/>
    <property type="evidence" value="ECO:0007669"/>
    <property type="project" value="InterPro"/>
</dbReference>
<evidence type="ECO:0008006" key="6">
    <source>
        <dbReference type="Google" id="ProtNLM"/>
    </source>
</evidence>
<dbReference type="GO" id="GO:0004540">
    <property type="term" value="F:RNA nuclease activity"/>
    <property type="evidence" value="ECO:0007669"/>
    <property type="project" value="InterPro"/>
</dbReference>
<feature type="region of interest" description="Disordered" evidence="1">
    <location>
        <begin position="160"/>
        <end position="210"/>
    </location>
</feature>
<proteinExistence type="predicted"/>
<gene>
    <name evidence="4" type="ORF">D9613_001594</name>
</gene>